<dbReference type="InterPro" id="IPR000515">
    <property type="entry name" value="MetI-like"/>
</dbReference>
<evidence type="ECO:0000313" key="7">
    <source>
        <dbReference type="EMBL" id="TDW04449.1"/>
    </source>
</evidence>
<dbReference type="GO" id="GO:0005886">
    <property type="term" value="C:plasma membrane"/>
    <property type="evidence" value="ECO:0007669"/>
    <property type="project" value="UniProtKB-SubCell"/>
</dbReference>
<dbReference type="SUPFAM" id="SSF161098">
    <property type="entry name" value="MetI-like"/>
    <property type="match status" value="1"/>
</dbReference>
<evidence type="ECO:0000256" key="3">
    <source>
        <dbReference type="ARBA" id="ARBA00022989"/>
    </source>
</evidence>
<keyword evidence="3 5" id="KW-1133">Transmembrane helix</keyword>
<dbReference type="InterPro" id="IPR025966">
    <property type="entry name" value="OppC_N"/>
</dbReference>
<organism evidence="7 8">
    <name type="scientific">Halanaerobium saccharolyticum</name>
    <dbReference type="NCBI Taxonomy" id="43595"/>
    <lineage>
        <taxon>Bacteria</taxon>
        <taxon>Bacillati</taxon>
        <taxon>Bacillota</taxon>
        <taxon>Clostridia</taxon>
        <taxon>Halanaerobiales</taxon>
        <taxon>Halanaerobiaceae</taxon>
        <taxon>Halanaerobium</taxon>
    </lineage>
</organism>
<protein>
    <submittedName>
        <fullName evidence="7">Peptide/nickel transport system permease protein</fullName>
    </submittedName>
</protein>
<dbReference type="AlphaFoldDB" id="A0A4R7Z149"/>
<dbReference type="Gene3D" id="1.10.3720.10">
    <property type="entry name" value="MetI-like"/>
    <property type="match status" value="1"/>
</dbReference>
<accession>A0A4R7Z149</accession>
<keyword evidence="4 5" id="KW-0472">Membrane</keyword>
<evidence type="ECO:0000256" key="5">
    <source>
        <dbReference type="RuleBase" id="RU363032"/>
    </source>
</evidence>
<dbReference type="Pfam" id="PF12911">
    <property type="entry name" value="OppC_N"/>
    <property type="match status" value="1"/>
</dbReference>
<feature type="transmembrane region" description="Helical" evidence="5">
    <location>
        <begin position="341"/>
        <end position="361"/>
    </location>
</feature>
<dbReference type="PANTHER" id="PTHR43839">
    <property type="entry name" value="OPPC IN A BINDING PROTEIN-DEPENDENT TRANSPORT SYSTEM"/>
    <property type="match status" value="1"/>
</dbReference>
<reference evidence="7 8" key="1">
    <citation type="submission" date="2019-03" db="EMBL/GenBank/DDBJ databases">
        <title>Subsurface microbial communities from deep shales in Ohio and West Virginia, USA.</title>
        <authorList>
            <person name="Wrighton K."/>
        </authorList>
    </citation>
    <scope>NUCLEOTIDE SEQUENCE [LARGE SCALE GENOMIC DNA]</scope>
    <source>
        <strain evidence="7 8">MSL9.2</strain>
    </source>
</reference>
<evidence type="ECO:0000259" key="6">
    <source>
        <dbReference type="PROSITE" id="PS50928"/>
    </source>
</evidence>
<dbReference type="Pfam" id="PF00528">
    <property type="entry name" value="BPD_transp_1"/>
    <property type="match status" value="1"/>
</dbReference>
<proteinExistence type="inferred from homology"/>
<dbReference type="Proteomes" id="UP000294697">
    <property type="component" value="Unassembled WGS sequence"/>
</dbReference>
<dbReference type="GO" id="GO:0055085">
    <property type="term" value="P:transmembrane transport"/>
    <property type="evidence" value="ECO:0007669"/>
    <property type="project" value="InterPro"/>
</dbReference>
<dbReference type="InterPro" id="IPR035906">
    <property type="entry name" value="MetI-like_sf"/>
</dbReference>
<dbReference type="PANTHER" id="PTHR43839:SF3">
    <property type="entry name" value="OLIGOPEPTIDE ABC TRANSPORTER, PERMEASE PROTEIN"/>
    <property type="match status" value="1"/>
</dbReference>
<feature type="transmembrane region" description="Helical" evidence="5">
    <location>
        <begin position="215"/>
        <end position="242"/>
    </location>
</feature>
<dbReference type="CDD" id="cd06261">
    <property type="entry name" value="TM_PBP2"/>
    <property type="match status" value="1"/>
</dbReference>
<gene>
    <name evidence="7" type="ORF">C8C77_10910</name>
</gene>
<evidence type="ECO:0000256" key="2">
    <source>
        <dbReference type="ARBA" id="ARBA00022692"/>
    </source>
</evidence>
<comment type="caution">
    <text evidence="7">The sequence shown here is derived from an EMBL/GenBank/DDBJ whole genome shotgun (WGS) entry which is preliminary data.</text>
</comment>
<evidence type="ECO:0000256" key="4">
    <source>
        <dbReference type="ARBA" id="ARBA00023136"/>
    </source>
</evidence>
<feature type="transmembrane region" description="Helical" evidence="5">
    <location>
        <begin position="171"/>
        <end position="195"/>
    </location>
</feature>
<evidence type="ECO:0000256" key="1">
    <source>
        <dbReference type="ARBA" id="ARBA00004141"/>
    </source>
</evidence>
<sequence length="373" mass="42286">MEEKKAVVNGELLEDEEIYMSSQWELVWKRFKKHRLAMIAVGVLAVIYILSIFCGFFSPYDPHNYDKGYMNAPPQRARFFDEGEFNLRPFVYGYQSTRDPETFRETFTIDKSKKYPIYFFYRGDTYKFLGFFETDIHLFGVKEGKIFLMGADPMGRDLFSRILYGARISTSIGFVGVFLSFTLGITLGGISGYYGGWIDMLIQRTIEFLKSIPDIPLWMGLGAALPSDWGVIQVYFAITLILSLKGWTGMAREVRSKFMSLKEEDFVMSAELIGASKFRIILHHMLPSFLSHIIASLSLAIPRMILGETSLSFLGLGIRPPAISWGSLLQSAQKVRVISMAPWLLLPGIFVIITVLAFNFLGDGLRDAADPYS</sequence>
<feature type="domain" description="ABC transmembrane type-1" evidence="6">
    <location>
        <begin position="166"/>
        <end position="362"/>
    </location>
</feature>
<comment type="similarity">
    <text evidence="5">Belongs to the binding-protein-dependent transport system permease family.</text>
</comment>
<dbReference type="EMBL" id="SODA01000009">
    <property type="protein sequence ID" value="TDW04449.1"/>
    <property type="molecule type" value="Genomic_DNA"/>
</dbReference>
<comment type="subcellular location">
    <subcellularLocation>
        <location evidence="5">Cell membrane</location>
        <topology evidence="5">Multi-pass membrane protein</topology>
    </subcellularLocation>
    <subcellularLocation>
        <location evidence="1">Membrane</location>
        <topology evidence="1">Multi-pass membrane protein</topology>
    </subcellularLocation>
</comment>
<feature type="transmembrane region" description="Helical" evidence="5">
    <location>
        <begin position="36"/>
        <end position="57"/>
    </location>
</feature>
<dbReference type="PROSITE" id="PS50928">
    <property type="entry name" value="ABC_TM1"/>
    <property type="match status" value="1"/>
</dbReference>
<keyword evidence="5" id="KW-0813">Transport</keyword>
<evidence type="ECO:0000313" key="8">
    <source>
        <dbReference type="Proteomes" id="UP000294697"/>
    </source>
</evidence>
<keyword evidence="2 5" id="KW-0812">Transmembrane</keyword>
<name>A0A4R7Z149_9FIRM</name>